<evidence type="ECO:0008006" key="3">
    <source>
        <dbReference type="Google" id="ProtNLM"/>
    </source>
</evidence>
<dbReference type="GeneID" id="66162047"/>
<dbReference type="Proteomes" id="UP000825123">
    <property type="component" value="Chromosome"/>
</dbReference>
<protein>
    <recommendedName>
        <fullName evidence="3">Succinate dehydrogenase</fullName>
    </recommendedName>
</protein>
<reference evidence="1 2" key="1">
    <citation type="submission" date="2021-04" db="EMBL/GenBank/DDBJ databases">
        <title>Complete genome sequence of Stygiolobus sp. KN-1.</title>
        <authorList>
            <person name="Nakamura K."/>
            <person name="Sakai H."/>
            <person name="Kurosawa N."/>
        </authorList>
    </citation>
    <scope>NUCLEOTIDE SEQUENCE [LARGE SCALE GENOMIC DNA]</scope>
    <source>
        <strain evidence="1 2">KN-1</strain>
    </source>
</reference>
<accession>A0A8D5U4A9</accession>
<gene>
    <name evidence="1" type="ORF">KN1_02940</name>
</gene>
<evidence type="ECO:0000313" key="2">
    <source>
        <dbReference type="Proteomes" id="UP000825123"/>
    </source>
</evidence>
<dbReference type="KEGG" id="csty:KN1_02940"/>
<dbReference type="RefSeq" id="WP_221289022.1">
    <property type="nucleotide sequence ID" value="NZ_AP024597.1"/>
</dbReference>
<organism evidence="1 2">
    <name type="scientific">Stygiolobus caldivivus</name>
    <dbReference type="NCBI Taxonomy" id="2824673"/>
    <lineage>
        <taxon>Archaea</taxon>
        <taxon>Thermoproteota</taxon>
        <taxon>Thermoprotei</taxon>
        <taxon>Sulfolobales</taxon>
        <taxon>Sulfolobaceae</taxon>
        <taxon>Stygiolobus</taxon>
    </lineage>
</organism>
<keyword evidence="2" id="KW-1185">Reference proteome</keyword>
<evidence type="ECO:0000313" key="1">
    <source>
        <dbReference type="EMBL" id="BCU68997.1"/>
    </source>
</evidence>
<dbReference type="AlphaFoldDB" id="A0A8D5U4A9"/>
<sequence length="119" mass="13622">MSEDAIFNVFTKLGAKVTKGWYPVSERPGKEPFAKELEYSFGNFWGKVHLRNDGDLYIHVISKDVFNWKDKVKDLKLKGEIVDAAGGLMWIKEEDEKSLEEDLKYLSSYLSSVKTSSSH</sequence>
<dbReference type="EMBL" id="AP024597">
    <property type="protein sequence ID" value="BCU68997.1"/>
    <property type="molecule type" value="Genomic_DNA"/>
</dbReference>
<name>A0A8D5U4A9_9CREN</name>
<proteinExistence type="predicted"/>